<reference evidence="1 2" key="1">
    <citation type="submission" date="2018-11" db="EMBL/GenBank/DDBJ databases">
        <title>Flavobacterium sp. nov., YIM 102701-2 draft genome.</title>
        <authorList>
            <person name="Li G."/>
            <person name="Jiang Y."/>
        </authorList>
    </citation>
    <scope>NUCLEOTIDE SEQUENCE [LARGE SCALE GENOMIC DNA]</scope>
    <source>
        <strain evidence="1 2">YIM 102701-2</strain>
    </source>
</reference>
<protein>
    <recommendedName>
        <fullName evidence="3">PcfJ-like protein</fullName>
    </recommendedName>
</protein>
<keyword evidence="2" id="KW-1185">Reference proteome</keyword>
<dbReference type="OrthoDB" id="700137at2"/>
<dbReference type="EMBL" id="RQVQ01000010">
    <property type="protein sequence ID" value="RRJ91549.1"/>
    <property type="molecule type" value="Genomic_DNA"/>
</dbReference>
<evidence type="ECO:0000313" key="2">
    <source>
        <dbReference type="Proteomes" id="UP000275719"/>
    </source>
</evidence>
<dbReference type="InterPro" id="IPR025586">
    <property type="entry name" value="PcfJ"/>
</dbReference>
<dbReference type="AlphaFoldDB" id="A0A3P3WD41"/>
<comment type="caution">
    <text evidence="1">The sequence shown here is derived from an EMBL/GenBank/DDBJ whole genome shotgun (WGS) entry which is preliminary data.</text>
</comment>
<name>A0A3P3WD41_9FLAO</name>
<evidence type="ECO:0008006" key="3">
    <source>
        <dbReference type="Google" id="ProtNLM"/>
    </source>
</evidence>
<dbReference type="RefSeq" id="WP_125018470.1">
    <property type="nucleotide sequence ID" value="NZ_RQVQ01000010.1"/>
</dbReference>
<evidence type="ECO:0000313" key="1">
    <source>
        <dbReference type="EMBL" id="RRJ91549.1"/>
    </source>
</evidence>
<accession>A0A3P3WD41</accession>
<proteinExistence type="predicted"/>
<gene>
    <name evidence="1" type="ORF">EG240_05960</name>
</gene>
<sequence>MKPRTKLQHQLVQYSSWLTPGVDKKILNYALSDCNTKLGFSTSKTYWCGVCGNSHSAKDIVKNETICPSCNSELHILETKKRKFHESYYIAFAEDMFEYQVIRYFHIDVNYRKGEHWKTNVLECIQQYHTDNDFHLISRLTHYGDTPIYGPMEVRNPGYYKQYAYNPYPSAYHPESVFLEQYSKKGCQGDFGNIRFDGLKRQLNFNCPKTETLLKAKQTQLLKVAISDSYKVSKYWNTVKICLRNNYNPIDGGIYFDYIELLEYFQKDIRNSKFVCPKDLHKAHNKLVAKKRKLDKKLAIAEQKRKMNFDQKQYEIEKGKFFGLKFKKGNLTIKVLETIQEFIEESEKHNHCVYTNKYYAKQGSLILSARVNNVLKETVEISLKEMIVTQSRGYGNKASNHHKEIVELVNENLHLIQERILSLSQTA</sequence>
<organism evidence="1 2">
    <name type="scientific">Paenimyroides tangerinum</name>
    <dbReference type="NCBI Taxonomy" id="2488728"/>
    <lineage>
        <taxon>Bacteria</taxon>
        <taxon>Pseudomonadati</taxon>
        <taxon>Bacteroidota</taxon>
        <taxon>Flavobacteriia</taxon>
        <taxon>Flavobacteriales</taxon>
        <taxon>Flavobacteriaceae</taxon>
        <taxon>Paenimyroides</taxon>
    </lineage>
</organism>
<dbReference type="Proteomes" id="UP000275719">
    <property type="component" value="Unassembled WGS sequence"/>
</dbReference>
<dbReference type="Pfam" id="PF14284">
    <property type="entry name" value="PcfJ"/>
    <property type="match status" value="1"/>
</dbReference>